<dbReference type="PANTHER" id="PTHR30204:SF96">
    <property type="entry name" value="CHROMOSOME-ANCHORING PROTEIN RACA"/>
    <property type="match status" value="1"/>
</dbReference>
<comment type="caution">
    <text evidence="4">The sequence shown here is derived from an EMBL/GenBank/DDBJ whole genome shotgun (WGS) entry which is preliminary data.</text>
</comment>
<sequence>MSHYTVGELANHLGVTVRTLQYYDCKGLLTAERASESNRRYYNDDHIQQLQLIVLLKQFGCTLDEIKTLLYEDSDMQTLKAMLQLHKKELETSIYDQTKTLKHLNNVDQYISSQSSAPINHLSDIDKAMKQSTTLKSFKSKVWISAGVIGIIQYTGLIASLLRSSSKPFIAIVPILITYAVGLTTYYYKNISYLCPNCQYTFKPSLKQFILARHTMQTRKLECPKCHETHYCIEVSEEKK</sequence>
<dbReference type="Proteomes" id="UP000053523">
    <property type="component" value="Unassembled WGS sequence"/>
</dbReference>
<dbReference type="EMBL" id="LORN02000015">
    <property type="protein sequence ID" value="PNN20348.1"/>
    <property type="molecule type" value="Genomic_DNA"/>
</dbReference>
<evidence type="ECO:0000313" key="4">
    <source>
        <dbReference type="EMBL" id="PNN20348.1"/>
    </source>
</evidence>
<dbReference type="Pfam" id="PF13411">
    <property type="entry name" value="MerR_1"/>
    <property type="match status" value="1"/>
</dbReference>
<dbReference type="InterPro" id="IPR047057">
    <property type="entry name" value="MerR_fam"/>
</dbReference>
<dbReference type="SMART" id="SM00422">
    <property type="entry name" value="HTH_MERR"/>
    <property type="match status" value="1"/>
</dbReference>
<accession>A0A2K0A5Q1</accession>
<dbReference type="AlphaFoldDB" id="A0A2K0A5Q1"/>
<dbReference type="PROSITE" id="PS50937">
    <property type="entry name" value="HTH_MERR_2"/>
    <property type="match status" value="1"/>
</dbReference>
<feature type="transmembrane region" description="Helical" evidence="2">
    <location>
        <begin position="142"/>
        <end position="162"/>
    </location>
</feature>
<keyword evidence="2" id="KW-0472">Membrane</keyword>
<dbReference type="GO" id="GO:0003700">
    <property type="term" value="F:DNA-binding transcription factor activity"/>
    <property type="evidence" value="ECO:0007669"/>
    <property type="project" value="InterPro"/>
</dbReference>
<keyword evidence="2" id="KW-1133">Transmembrane helix</keyword>
<dbReference type="PANTHER" id="PTHR30204">
    <property type="entry name" value="REDOX-CYCLING DRUG-SENSING TRANSCRIPTIONAL ACTIVATOR SOXR"/>
    <property type="match status" value="1"/>
</dbReference>
<reference evidence="4 5" key="1">
    <citation type="submission" date="2017-12" db="EMBL/GenBank/DDBJ databases">
        <title>FDA dAtabase for Regulatory Grade micrObial Sequences (FDA-ARGOS): Supporting development and validation of Infectious Disease Dx tests.</title>
        <authorList>
            <person name="Hoffmann M."/>
            <person name="Allard M."/>
            <person name="Evans P."/>
            <person name="Brown E."/>
            <person name="Tallon L."/>
            <person name="Sadzewicz L."/>
            <person name="Sengamalay N."/>
            <person name="Ott S."/>
            <person name="Godinez A."/>
            <person name="Nagaraj S."/>
            <person name="Vavikolanu K."/>
            <person name="Aluvathingal J."/>
            <person name="Nadendla S."/>
            <person name="Sichtig H."/>
        </authorList>
    </citation>
    <scope>NUCLEOTIDE SEQUENCE [LARGE SCALE GENOMIC DNA]</scope>
    <source>
        <strain evidence="4 5">FDAARGOS_148</strain>
    </source>
</reference>
<dbReference type="CDD" id="cd01106">
    <property type="entry name" value="HTH_TipAL-Mta"/>
    <property type="match status" value="1"/>
</dbReference>
<evidence type="ECO:0000256" key="1">
    <source>
        <dbReference type="ARBA" id="ARBA00023125"/>
    </source>
</evidence>
<evidence type="ECO:0000259" key="3">
    <source>
        <dbReference type="PROSITE" id="PS50937"/>
    </source>
</evidence>
<feature type="domain" description="HTH merR-type" evidence="3">
    <location>
        <begin position="3"/>
        <end position="72"/>
    </location>
</feature>
<keyword evidence="2" id="KW-0812">Transmembrane</keyword>
<dbReference type="RefSeq" id="WP_037550259.1">
    <property type="nucleotide sequence ID" value="NZ_CAJCGD010000012.1"/>
</dbReference>
<evidence type="ECO:0000313" key="5">
    <source>
        <dbReference type="Proteomes" id="UP000053523"/>
    </source>
</evidence>
<dbReference type="Gene3D" id="1.10.1660.10">
    <property type="match status" value="1"/>
</dbReference>
<dbReference type="PRINTS" id="PR00040">
    <property type="entry name" value="HTHMERR"/>
</dbReference>
<proteinExistence type="predicted"/>
<feature type="transmembrane region" description="Helical" evidence="2">
    <location>
        <begin position="169"/>
        <end position="188"/>
    </location>
</feature>
<gene>
    <name evidence="4" type="ORF">AL503_005940</name>
</gene>
<dbReference type="InterPro" id="IPR000551">
    <property type="entry name" value="MerR-type_HTH_dom"/>
</dbReference>
<name>A0A2K0A5Q1_STAHA</name>
<dbReference type="SUPFAM" id="SSF46955">
    <property type="entry name" value="Putative DNA-binding domain"/>
    <property type="match status" value="1"/>
</dbReference>
<dbReference type="InterPro" id="IPR009061">
    <property type="entry name" value="DNA-bd_dom_put_sf"/>
</dbReference>
<dbReference type="GO" id="GO:0003677">
    <property type="term" value="F:DNA binding"/>
    <property type="evidence" value="ECO:0007669"/>
    <property type="project" value="UniProtKB-KW"/>
</dbReference>
<organism evidence="4 5">
    <name type="scientific">Staphylococcus haemolyticus</name>
    <dbReference type="NCBI Taxonomy" id="1283"/>
    <lineage>
        <taxon>Bacteria</taxon>
        <taxon>Bacillati</taxon>
        <taxon>Bacillota</taxon>
        <taxon>Bacilli</taxon>
        <taxon>Bacillales</taxon>
        <taxon>Staphylococcaceae</taxon>
        <taxon>Staphylococcus</taxon>
    </lineage>
</organism>
<evidence type="ECO:0000256" key="2">
    <source>
        <dbReference type="SAM" id="Phobius"/>
    </source>
</evidence>
<protein>
    <submittedName>
        <fullName evidence="4">MerR family transcriptional regulator</fullName>
    </submittedName>
</protein>
<keyword evidence="1" id="KW-0238">DNA-binding</keyword>